<keyword evidence="5 7" id="KW-1133">Transmembrane helix</keyword>
<feature type="non-terminal residue" evidence="8">
    <location>
        <position position="241"/>
    </location>
</feature>
<dbReference type="Proteomes" id="UP000094455">
    <property type="component" value="Unassembled WGS sequence"/>
</dbReference>
<dbReference type="PANTHER" id="PTHR13131">
    <property type="entry name" value="CYSTINOSIN"/>
    <property type="match status" value="1"/>
</dbReference>
<name>A0A1E3NJR5_9ASCO</name>
<protein>
    <submittedName>
        <fullName evidence="8">Uncharacterized protein</fullName>
    </submittedName>
</protein>
<feature type="transmembrane region" description="Helical" evidence="7">
    <location>
        <begin position="144"/>
        <end position="163"/>
    </location>
</feature>
<keyword evidence="9" id="KW-1185">Reference proteome</keyword>
<dbReference type="PANTHER" id="PTHR13131:SF5">
    <property type="entry name" value="CYSTINOSIN"/>
    <property type="match status" value="1"/>
</dbReference>
<feature type="transmembrane region" description="Helical" evidence="7">
    <location>
        <begin position="6"/>
        <end position="26"/>
    </location>
</feature>
<dbReference type="GO" id="GO:0012505">
    <property type="term" value="C:endomembrane system"/>
    <property type="evidence" value="ECO:0007669"/>
    <property type="project" value="UniProtKB-SubCell"/>
</dbReference>
<keyword evidence="3 7" id="KW-0812">Transmembrane</keyword>
<feature type="transmembrane region" description="Helical" evidence="7">
    <location>
        <begin position="184"/>
        <end position="202"/>
    </location>
</feature>
<feature type="transmembrane region" description="Helical" evidence="7">
    <location>
        <begin position="38"/>
        <end position="59"/>
    </location>
</feature>
<gene>
    <name evidence="8" type="ORF">PICMEDRAFT_18855</name>
</gene>
<dbReference type="GO" id="GO:0015184">
    <property type="term" value="F:L-cystine transmembrane transporter activity"/>
    <property type="evidence" value="ECO:0007669"/>
    <property type="project" value="TreeGrafter"/>
</dbReference>
<dbReference type="GeneID" id="30178778"/>
<dbReference type="STRING" id="763406.A0A1E3NJR5"/>
<feature type="transmembrane region" description="Helical" evidence="7">
    <location>
        <begin position="112"/>
        <end position="132"/>
    </location>
</feature>
<reference evidence="8 9" key="1">
    <citation type="journal article" date="2016" name="Proc. Natl. Acad. Sci. U.S.A.">
        <title>Comparative genomics of biotechnologically important yeasts.</title>
        <authorList>
            <person name="Riley R."/>
            <person name="Haridas S."/>
            <person name="Wolfe K.H."/>
            <person name="Lopes M.R."/>
            <person name="Hittinger C.T."/>
            <person name="Goeker M."/>
            <person name="Salamov A.A."/>
            <person name="Wisecaver J.H."/>
            <person name="Long T.M."/>
            <person name="Calvey C.H."/>
            <person name="Aerts A.L."/>
            <person name="Barry K.W."/>
            <person name="Choi C."/>
            <person name="Clum A."/>
            <person name="Coughlan A.Y."/>
            <person name="Deshpande S."/>
            <person name="Douglass A.P."/>
            <person name="Hanson S.J."/>
            <person name="Klenk H.-P."/>
            <person name="LaButti K.M."/>
            <person name="Lapidus A."/>
            <person name="Lindquist E.A."/>
            <person name="Lipzen A.M."/>
            <person name="Meier-Kolthoff J.P."/>
            <person name="Ohm R.A."/>
            <person name="Otillar R.P."/>
            <person name="Pangilinan J.L."/>
            <person name="Peng Y."/>
            <person name="Rokas A."/>
            <person name="Rosa C.A."/>
            <person name="Scheuner C."/>
            <person name="Sibirny A.A."/>
            <person name="Slot J.C."/>
            <person name="Stielow J.B."/>
            <person name="Sun H."/>
            <person name="Kurtzman C.P."/>
            <person name="Blackwell M."/>
            <person name="Grigoriev I.V."/>
            <person name="Jeffries T.W."/>
        </authorList>
    </citation>
    <scope>NUCLEOTIDE SEQUENCE [LARGE SCALE GENOMIC DNA]</scope>
    <source>
        <strain evidence="8 9">NRRL Y-2026</strain>
    </source>
</reference>
<dbReference type="AlphaFoldDB" id="A0A1E3NJR5"/>
<feature type="non-terminal residue" evidence="8">
    <location>
        <position position="1"/>
    </location>
</feature>
<feature type="transmembrane region" description="Helical" evidence="7">
    <location>
        <begin position="222"/>
        <end position="240"/>
    </location>
</feature>
<dbReference type="Gene3D" id="1.20.1280.290">
    <property type="match status" value="2"/>
</dbReference>
<evidence type="ECO:0000313" key="8">
    <source>
        <dbReference type="EMBL" id="ODQ46369.1"/>
    </source>
</evidence>
<evidence type="ECO:0000256" key="3">
    <source>
        <dbReference type="ARBA" id="ARBA00022692"/>
    </source>
</evidence>
<dbReference type="SMART" id="SM00679">
    <property type="entry name" value="CTNS"/>
    <property type="match status" value="2"/>
</dbReference>
<accession>A0A1E3NJR5</accession>
<organism evidence="8 9">
    <name type="scientific">Pichia membranifaciens NRRL Y-2026</name>
    <dbReference type="NCBI Taxonomy" id="763406"/>
    <lineage>
        <taxon>Eukaryota</taxon>
        <taxon>Fungi</taxon>
        <taxon>Dikarya</taxon>
        <taxon>Ascomycota</taxon>
        <taxon>Saccharomycotina</taxon>
        <taxon>Pichiomycetes</taxon>
        <taxon>Pichiales</taxon>
        <taxon>Pichiaceae</taxon>
        <taxon>Pichia</taxon>
    </lineage>
</organism>
<dbReference type="GO" id="GO:0005774">
    <property type="term" value="C:vacuolar membrane"/>
    <property type="evidence" value="ECO:0007669"/>
    <property type="project" value="TreeGrafter"/>
</dbReference>
<dbReference type="Pfam" id="PF04193">
    <property type="entry name" value="PQ-loop"/>
    <property type="match status" value="2"/>
</dbReference>
<evidence type="ECO:0000256" key="6">
    <source>
        <dbReference type="ARBA" id="ARBA00023136"/>
    </source>
</evidence>
<evidence type="ECO:0000256" key="1">
    <source>
        <dbReference type="ARBA" id="ARBA00004127"/>
    </source>
</evidence>
<evidence type="ECO:0000256" key="4">
    <source>
        <dbReference type="ARBA" id="ARBA00022737"/>
    </source>
</evidence>
<dbReference type="GO" id="GO:0000324">
    <property type="term" value="C:fungal-type vacuole"/>
    <property type="evidence" value="ECO:0007669"/>
    <property type="project" value="TreeGrafter"/>
</dbReference>
<evidence type="ECO:0000313" key="9">
    <source>
        <dbReference type="Proteomes" id="UP000094455"/>
    </source>
</evidence>
<keyword evidence="6 7" id="KW-0472">Membrane</keyword>
<dbReference type="InterPro" id="IPR006603">
    <property type="entry name" value="PQ-loop_rpt"/>
</dbReference>
<evidence type="ECO:0000256" key="5">
    <source>
        <dbReference type="ARBA" id="ARBA00022989"/>
    </source>
</evidence>
<dbReference type="OrthoDB" id="75720at2759"/>
<sequence>SYVIGWVYVVGWGVANYPTVISNAQLRSVQGISIDYMYFNMMGFILYTLYTGMMWGSPVVKREFYEENGEWPLIRLNDLVFGLHNLFTNSLVLSQAYCWGFRRNDNQRLSSTAKVILAGVAAYVVGASAYIYRTQGLEPVAGCFNWMHLFTSLGLVKIGMSVCKNIPQILYNYHRKSTHGWPILMIWLDFGGAFLSFVQLLLDAWLVDDLWAIFDNKPKLFLAIQVFIADFIFFFQHYYLY</sequence>
<evidence type="ECO:0000256" key="2">
    <source>
        <dbReference type="ARBA" id="ARBA00022448"/>
    </source>
</evidence>
<dbReference type="InterPro" id="IPR005282">
    <property type="entry name" value="LC_transporter"/>
</dbReference>
<comment type="subcellular location">
    <subcellularLocation>
        <location evidence="1">Endomembrane system</location>
        <topology evidence="1">Multi-pass membrane protein</topology>
    </subcellularLocation>
</comment>
<evidence type="ECO:0000256" key="7">
    <source>
        <dbReference type="SAM" id="Phobius"/>
    </source>
</evidence>
<keyword evidence="2" id="KW-0813">Transport</keyword>
<dbReference type="EMBL" id="KV454003">
    <property type="protein sequence ID" value="ODQ46369.1"/>
    <property type="molecule type" value="Genomic_DNA"/>
</dbReference>
<feature type="transmembrane region" description="Helical" evidence="7">
    <location>
        <begin position="79"/>
        <end position="100"/>
    </location>
</feature>
<dbReference type="RefSeq" id="XP_019017482.1">
    <property type="nucleotide sequence ID" value="XM_019162091.1"/>
</dbReference>
<proteinExistence type="predicted"/>
<keyword evidence="4" id="KW-0677">Repeat</keyword>